<evidence type="ECO:0000313" key="2">
    <source>
        <dbReference type="Proteomes" id="UP000276417"/>
    </source>
</evidence>
<evidence type="ECO:0000313" key="1">
    <source>
        <dbReference type="EMBL" id="AZI45346.1"/>
    </source>
</evidence>
<proteinExistence type="predicted"/>
<geneLocation type="plasmid" evidence="1 2">
    <name>unnamed4</name>
</geneLocation>
<dbReference type="Proteomes" id="UP000276417">
    <property type="component" value="Plasmid unnamed4"/>
</dbReference>
<reference evidence="1 2" key="1">
    <citation type="submission" date="2018-11" db="EMBL/GenBank/DDBJ databases">
        <title>Deinococcus shelandsis sp. nov., isolated from South Shetland Islands soil of Antarctica.</title>
        <authorList>
            <person name="Tian J."/>
        </authorList>
    </citation>
    <scope>NUCLEOTIDE SEQUENCE [LARGE SCALE GENOMIC DNA]</scope>
    <source>
        <strain evidence="1 2">S14-83T</strain>
        <plasmid evidence="1 2">unnamed4</plasmid>
    </source>
</reference>
<gene>
    <name evidence="1" type="ORF">EHF33_20770</name>
</gene>
<keyword evidence="2" id="KW-1185">Reference proteome</keyword>
<keyword evidence="1" id="KW-0614">Plasmid</keyword>
<accession>A0A3G8YVZ9</accession>
<name>A0A3G8YVZ9_9DEIO</name>
<dbReference type="AlphaFoldDB" id="A0A3G8YVZ9"/>
<dbReference type="RefSeq" id="WP_124875863.1">
    <property type="nucleotide sequence ID" value="NZ_CP034188.1"/>
</dbReference>
<dbReference type="OrthoDB" id="212141at2"/>
<dbReference type="Gene3D" id="3.40.50.1110">
    <property type="entry name" value="SGNH hydrolase"/>
    <property type="match status" value="1"/>
</dbReference>
<dbReference type="KEGG" id="dph:EHF33_20770"/>
<dbReference type="InterPro" id="IPR036514">
    <property type="entry name" value="SGNH_hydro_sf"/>
</dbReference>
<protein>
    <submittedName>
        <fullName evidence="1">Uncharacterized protein</fullName>
    </submittedName>
</protein>
<dbReference type="EMBL" id="CP034188">
    <property type="protein sequence ID" value="AZI45346.1"/>
    <property type="molecule type" value="Genomic_DNA"/>
</dbReference>
<organism evidence="1 2">
    <name type="scientific">Deinococcus psychrotolerans</name>
    <dbReference type="NCBI Taxonomy" id="2489213"/>
    <lineage>
        <taxon>Bacteria</taxon>
        <taxon>Thermotogati</taxon>
        <taxon>Deinococcota</taxon>
        <taxon>Deinococci</taxon>
        <taxon>Deinococcales</taxon>
        <taxon>Deinococcaceae</taxon>
        <taxon>Deinococcus</taxon>
    </lineage>
</organism>
<dbReference type="SUPFAM" id="SSF52266">
    <property type="entry name" value="SGNH hydrolase"/>
    <property type="match status" value="1"/>
</dbReference>
<sequence length="911" mass="95058">MPKLLELDRTFQIAMPANANGGWVDLKWDSSWRVAALLAGGADRGKIEIVSGFGRFAALDSAAGAGYKPLLAAGPVLADVLPGAGLPYLTITVTPTYGVGVRDPGVTTIYRGRPHETSPGVWDLTDIGYDSSGPVLVPQQTRQNIDDALGSLTGKLSQADADHLLTAQSLADTAQAETLRNANVATAIGNANAAAALLLDPAALITTLSGIPLVSIVNETSTFSGWGGLSYLVTGTVTSLKIYVRPFDAAALPTQVHLTIARGTRLGSVDADFTVNLPALTAGVTTPVIINLPAGITLSNERLYVMARYNGKAAQPNAGVLHDHTPAGTKAAYTIGSSLTGTITESASTLDVAFDLYNDSTVRNASPTLKTAIAGTDAGVAGTALAGFAFTPSFAPIGLSDRANNLSTFSGWASNIGIRAAHNAVQIYVNPWDVANPIKNVRYQERQATSTGTVLVDVAVPVGLTPGGGYQLVTIPLGLTVNEAGTLWAGIWTDGRTGYDSIVGGTVAGQYTTGGSLTGAWSPTSNLNLNVITGMVGTAKAAIPAPSAERNVNALLDAGLNIPYKLWAVMGKELNVYLDAIKVVPTGLASLYNVDTIGVPGSGALYADRYTITPASATTYGIGFRLMHGKRETDYANVVVQTVAANSGNGVTRKLLVMSDSNTDYGYWLDSLLSLCDANPSNTQITLMGTRPGLYTSGSPRAARIKSEGVAGRTLDWHYQDPAAPFTFNGTDPNGTVFSLSQYLTSSSQTMSANDYFMVLLGTNDVFAANTDAAVLAQAAAMKVQLDAVIANVKAAVSGIRVIIGEILPPAASQDAFGFSYGNGQTRDRYHRNRAVLLLKLREWYGANTGNVYYVPFGSGADTVNNWGTTSVPRNAYDSTSIPQQQNGVHVSASGAIMPASSLWHFMAANA</sequence>